<evidence type="ECO:0000313" key="3">
    <source>
        <dbReference type="Proteomes" id="UP001320544"/>
    </source>
</evidence>
<name>A0ABN6MLG0_9ACTN</name>
<dbReference type="EMBL" id="AP025564">
    <property type="protein sequence ID" value="BDE97730.1"/>
    <property type="molecule type" value="Genomic_DNA"/>
</dbReference>
<protein>
    <submittedName>
        <fullName evidence="2">Uncharacterized protein</fullName>
    </submittedName>
</protein>
<accession>A0ABN6MLG0</accession>
<proteinExistence type="predicted"/>
<feature type="region of interest" description="Disordered" evidence="1">
    <location>
        <begin position="1"/>
        <end position="52"/>
    </location>
</feature>
<sequence length="52" mass="5714">MAEAVEPGKTRVQPAPLPERFGRQNPIPQKTAPGVERNRRQVSFAPSSSKQS</sequence>
<evidence type="ECO:0000256" key="1">
    <source>
        <dbReference type="SAM" id="MobiDB-lite"/>
    </source>
</evidence>
<dbReference type="Proteomes" id="UP001320544">
    <property type="component" value="Chromosome"/>
</dbReference>
<gene>
    <name evidence="2" type="ORF">CE91St30_30630</name>
</gene>
<keyword evidence="3" id="KW-1185">Reference proteome</keyword>
<reference evidence="2 3" key="1">
    <citation type="submission" date="2022-01" db="EMBL/GenBank/DDBJ databases">
        <title>Novel bile acid biosynthetic pathways are enriched in the microbiome of centenarians.</title>
        <authorList>
            <person name="Sato Y."/>
            <person name="Atarashi K."/>
            <person name="Plichta R.D."/>
            <person name="Arai Y."/>
            <person name="Sasajima S."/>
            <person name="Kearney M.S."/>
            <person name="Suda W."/>
            <person name="Takeshita K."/>
            <person name="Sasaki T."/>
            <person name="Okamoto S."/>
            <person name="Skelly N.A."/>
            <person name="Okamura Y."/>
            <person name="Vlamakis H."/>
            <person name="Li Y."/>
            <person name="Tanoue T."/>
            <person name="Takei H."/>
            <person name="Nittono H."/>
            <person name="Narushima S."/>
            <person name="Irie J."/>
            <person name="Itoh H."/>
            <person name="Moriya K."/>
            <person name="Sugiura Y."/>
            <person name="Suematsu M."/>
            <person name="Moritoki N."/>
            <person name="Shibata S."/>
            <person name="Littman R.D."/>
            <person name="Fischbach A.M."/>
            <person name="Uwamino Y."/>
            <person name="Inoue T."/>
            <person name="Honda A."/>
            <person name="Hattori M."/>
            <person name="Murai T."/>
            <person name="Xavier J.R."/>
            <person name="Hirose N."/>
            <person name="Honda K."/>
        </authorList>
    </citation>
    <scope>NUCLEOTIDE SEQUENCE [LARGE SCALE GENOMIC DNA]</scope>
    <source>
        <strain evidence="2 3">CE91-St30</strain>
    </source>
</reference>
<organism evidence="2 3">
    <name type="scientific">Raoultibacter timonensis</name>
    <dbReference type="NCBI Taxonomy" id="1907662"/>
    <lineage>
        <taxon>Bacteria</taxon>
        <taxon>Bacillati</taxon>
        <taxon>Actinomycetota</taxon>
        <taxon>Coriobacteriia</taxon>
        <taxon>Eggerthellales</taxon>
        <taxon>Eggerthellaceae</taxon>
        <taxon>Raoultibacter</taxon>
    </lineage>
</organism>
<evidence type="ECO:0000313" key="2">
    <source>
        <dbReference type="EMBL" id="BDE97730.1"/>
    </source>
</evidence>